<accession>A0A1D1V4J4</accession>
<keyword evidence="2" id="KW-1185">Reference proteome</keyword>
<name>A0A1D1V4J4_RAMVA</name>
<dbReference type="AlphaFoldDB" id="A0A1D1V4J4"/>
<protein>
    <submittedName>
        <fullName evidence="1">Uncharacterized protein</fullName>
    </submittedName>
</protein>
<evidence type="ECO:0000313" key="1">
    <source>
        <dbReference type="EMBL" id="GAU94577.1"/>
    </source>
</evidence>
<gene>
    <name evidence="1" type="primary">RvY_06320-1</name>
    <name evidence="1" type="synonym">RvY_06320.1</name>
    <name evidence="1" type="ORF">RvY_06320</name>
</gene>
<organism evidence="1 2">
    <name type="scientific">Ramazzottius varieornatus</name>
    <name type="common">Water bear</name>
    <name type="synonym">Tardigrade</name>
    <dbReference type="NCBI Taxonomy" id="947166"/>
    <lineage>
        <taxon>Eukaryota</taxon>
        <taxon>Metazoa</taxon>
        <taxon>Ecdysozoa</taxon>
        <taxon>Tardigrada</taxon>
        <taxon>Eutardigrada</taxon>
        <taxon>Parachela</taxon>
        <taxon>Hypsibioidea</taxon>
        <taxon>Ramazzottiidae</taxon>
        <taxon>Ramazzottius</taxon>
    </lineage>
</organism>
<reference evidence="1 2" key="1">
    <citation type="journal article" date="2016" name="Nat. Commun.">
        <title>Extremotolerant tardigrade genome and improved radiotolerance of human cultured cells by tardigrade-unique protein.</title>
        <authorList>
            <person name="Hashimoto T."/>
            <person name="Horikawa D.D."/>
            <person name="Saito Y."/>
            <person name="Kuwahara H."/>
            <person name="Kozuka-Hata H."/>
            <person name="Shin-I T."/>
            <person name="Minakuchi Y."/>
            <person name="Ohishi K."/>
            <person name="Motoyama A."/>
            <person name="Aizu T."/>
            <person name="Enomoto A."/>
            <person name="Kondo K."/>
            <person name="Tanaka S."/>
            <person name="Hara Y."/>
            <person name="Koshikawa S."/>
            <person name="Sagara H."/>
            <person name="Miura T."/>
            <person name="Yokobori S."/>
            <person name="Miyagawa K."/>
            <person name="Suzuki Y."/>
            <person name="Kubo T."/>
            <person name="Oyama M."/>
            <person name="Kohara Y."/>
            <person name="Fujiyama A."/>
            <person name="Arakawa K."/>
            <person name="Katayama T."/>
            <person name="Toyoda A."/>
            <person name="Kunieda T."/>
        </authorList>
    </citation>
    <scope>NUCLEOTIDE SEQUENCE [LARGE SCALE GENOMIC DNA]</scope>
    <source>
        <strain evidence="1 2">YOKOZUNA-1</strain>
    </source>
</reference>
<proteinExistence type="predicted"/>
<comment type="caution">
    <text evidence="1">The sequence shown here is derived from an EMBL/GenBank/DDBJ whole genome shotgun (WGS) entry which is preliminary data.</text>
</comment>
<dbReference type="Proteomes" id="UP000186922">
    <property type="component" value="Unassembled WGS sequence"/>
</dbReference>
<dbReference type="EMBL" id="BDGG01000002">
    <property type="protein sequence ID" value="GAU94577.1"/>
    <property type="molecule type" value="Genomic_DNA"/>
</dbReference>
<sequence>MDSSQDKVVPEDVPKASPSLILMEGGALVLQMHQNGTMQLSMSNTTAKPAEITTTAGHLSLDDQNVLYMVNNTKSSTVIPFVATTPGPATTTPLLQVIVQGNHRVELEPIDFQMNSTKNATTKVNVVITVIVTA</sequence>
<evidence type="ECO:0000313" key="2">
    <source>
        <dbReference type="Proteomes" id="UP000186922"/>
    </source>
</evidence>